<accession>A0A9P5Q445</accession>
<dbReference type="Proteomes" id="UP000772434">
    <property type="component" value="Unassembled WGS sequence"/>
</dbReference>
<keyword evidence="2" id="KW-0472">Membrane</keyword>
<dbReference type="InterPro" id="IPR019436">
    <property type="entry name" value="Say1-like"/>
</dbReference>
<keyword evidence="1 3" id="KW-0378">Hydrolase</keyword>
<dbReference type="SUPFAM" id="SSF53474">
    <property type="entry name" value="alpha/beta-Hydrolases"/>
    <property type="match status" value="1"/>
</dbReference>
<keyword evidence="4" id="KW-1185">Reference proteome</keyword>
<reference evidence="3" key="1">
    <citation type="submission" date="2020-11" db="EMBL/GenBank/DDBJ databases">
        <authorList>
            <consortium name="DOE Joint Genome Institute"/>
            <person name="Ahrendt S."/>
            <person name="Riley R."/>
            <person name="Andreopoulos W."/>
            <person name="Labutti K."/>
            <person name="Pangilinan J."/>
            <person name="Ruiz-Duenas F.J."/>
            <person name="Barrasa J.M."/>
            <person name="Sanchez-Garcia M."/>
            <person name="Camarero S."/>
            <person name="Miyauchi S."/>
            <person name="Serrano A."/>
            <person name="Linde D."/>
            <person name="Babiker R."/>
            <person name="Drula E."/>
            <person name="Ayuso-Fernandez I."/>
            <person name="Pacheco R."/>
            <person name="Padilla G."/>
            <person name="Ferreira P."/>
            <person name="Barriuso J."/>
            <person name="Kellner H."/>
            <person name="Castanera R."/>
            <person name="Alfaro M."/>
            <person name="Ramirez L."/>
            <person name="Pisabarro A.G."/>
            <person name="Kuo A."/>
            <person name="Tritt A."/>
            <person name="Lipzen A."/>
            <person name="He G."/>
            <person name="Yan M."/>
            <person name="Ng V."/>
            <person name="Cullen D."/>
            <person name="Martin F."/>
            <person name="Rosso M.-N."/>
            <person name="Henrissat B."/>
            <person name="Hibbett D."/>
            <person name="Martinez A.T."/>
            <person name="Grigoriev I.V."/>
        </authorList>
    </citation>
    <scope>NUCLEOTIDE SEQUENCE</scope>
    <source>
        <strain evidence="3">AH 40177</strain>
    </source>
</reference>
<dbReference type="EMBL" id="JADNRY010000002">
    <property type="protein sequence ID" value="KAF9078044.1"/>
    <property type="molecule type" value="Genomic_DNA"/>
</dbReference>
<feature type="transmembrane region" description="Helical" evidence="2">
    <location>
        <begin position="30"/>
        <end position="54"/>
    </location>
</feature>
<evidence type="ECO:0000256" key="2">
    <source>
        <dbReference type="SAM" id="Phobius"/>
    </source>
</evidence>
<dbReference type="Pfam" id="PF10340">
    <property type="entry name" value="Say1_Mug180"/>
    <property type="match status" value="1"/>
</dbReference>
<dbReference type="AlphaFoldDB" id="A0A9P5Q445"/>
<evidence type="ECO:0000313" key="4">
    <source>
        <dbReference type="Proteomes" id="UP000772434"/>
    </source>
</evidence>
<protein>
    <submittedName>
        <fullName evidence="3">Alpha/Beta hydrolase protein</fullName>
    </submittedName>
</protein>
<evidence type="ECO:0000256" key="1">
    <source>
        <dbReference type="ARBA" id="ARBA00022801"/>
    </source>
</evidence>
<dbReference type="InterPro" id="IPR029058">
    <property type="entry name" value="AB_hydrolase_fold"/>
</dbReference>
<gene>
    <name evidence="3" type="ORF">BDP27DRAFT_1310669</name>
</gene>
<dbReference type="Gene3D" id="3.40.50.1820">
    <property type="entry name" value="alpha/beta hydrolase"/>
    <property type="match status" value="1"/>
</dbReference>
<keyword evidence="2" id="KW-0812">Transmembrane</keyword>
<dbReference type="PANTHER" id="PTHR48081">
    <property type="entry name" value="AB HYDROLASE SUPERFAMILY PROTEIN C4A8.06C"/>
    <property type="match status" value="1"/>
</dbReference>
<dbReference type="OrthoDB" id="2152029at2759"/>
<name>A0A9P5Q445_9AGAR</name>
<organism evidence="3 4">
    <name type="scientific">Rhodocollybia butyracea</name>
    <dbReference type="NCBI Taxonomy" id="206335"/>
    <lineage>
        <taxon>Eukaryota</taxon>
        <taxon>Fungi</taxon>
        <taxon>Dikarya</taxon>
        <taxon>Basidiomycota</taxon>
        <taxon>Agaricomycotina</taxon>
        <taxon>Agaricomycetes</taxon>
        <taxon>Agaricomycetidae</taxon>
        <taxon>Agaricales</taxon>
        <taxon>Marasmiineae</taxon>
        <taxon>Omphalotaceae</taxon>
        <taxon>Rhodocollybia</taxon>
    </lineage>
</organism>
<dbReference type="InterPro" id="IPR050300">
    <property type="entry name" value="GDXG_lipolytic_enzyme"/>
</dbReference>
<sequence>MKTKGRTPLIEDVEGNAKLMWITEKRTDRVLFYIHGGAYVMPVNPIMLGFSALVQEENLKRGNTDDFGVVAVTYSLHPERFPAQLTDITLGLTHLISSGVKQENIVLIGDSAGGNLIAQLLAHTLHPIKYPKPLGGACLLSPWLSMDTPTPSHKTNNSFDVVSSAWLLKCGRLYVEGVPKNHIPYIKPNTCGPEEHWFADLDKYVSRVLITGGDKEVLFDDATELYDGMKKGPNSSLDVELVVDEDGIHEDPIFESMVPKKVGGISKTTVKVINWVAECFKH</sequence>
<comment type="caution">
    <text evidence="3">The sequence shown here is derived from an EMBL/GenBank/DDBJ whole genome shotgun (WGS) entry which is preliminary data.</text>
</comment>
<dbReference type="GO" id="GO:0016787">
    <property type="term" value="F:hydrolase activity"/>
    <property type="evidence" value="ECO:0007669"/>
    <property type="project" value="UniProtKB-KW"/>
</dbReference>
<evidence type="ECO:0000313" key="3">
    <source>
        <dbReference type="EMBL" id="KAF9078044.1"/>
    </source>
</evidence>
<proteinExistence type="predicted"/>
<keyword evidence="2" id="KW-1133">Transmembrane helix</keyword>
<dbReference type="PANTHER" id="PTHR48081:SF31">
    <property type="entry name" value="STERYL ACETYL HYDROLASE MUG81-RELATED"/>
    <property type="match status" value="1"/>
</dbReference>